<dbReference type="InterPro" id="IPR019808">
    <property type="entry name" value="Histidine_triad_CS"/>
</dbReference>
<feature type="short sequence motif" description="Histidine triad motif" evidence="2 3">
    <location>
        <begin position="131"/>
        <end position="135"/>
    </location>
</feature>
<dbReference type="OrthoDB" id="672793at2759"/>
<protein>
    <submittedName>
        <fullName evidence="7">HIT family protein</fullName>
    </submittedName>
</protein>
<dbReference type="Proteomes" id="UP000615446">
    <property type="component" value="Unassembled WGS sequence"/>
</dbReference>
<dbReference type="PROSITE" id="PS51084">
    <property type="entry name" value="HIT_2"/>
    <property type="match status" value="1"/>
</dbReference>
<evidence type="ECO:0000259" key="5">
    <source>
        <dbReference type="PROSITE" id="PS51084"/>
    </source>
</evidence>
<dbReference type="PRINTS" id="PR00332">
    <property type="entry name" value="HISTRIAD"/>
</dbReference>
<evidence type="ECO:0000313" key="8">
    <source>
        <dbReference type="Proteomes" id="UP000247702"/>
    </source>
</evidence>
<dbReference type="InterPro" id="IPR001310">
    <property type="entry name" value="Histidine_triad_HIT"/>
</dbReference>
<dbReference type="InterPro" id="IPR011146">
    <property type="entry name" value="HIT-like"/>
</dbReference>
<comment type="caution">
    <text evidence="6">The sequence shown here is derived from an EMBL/GenBank/DDBJ whole genome shotgun (WGS) entry which is preliminary data.</text>
</comment>
<dbReference type="PANTHER" id="PTHR47670">
    <property type="entry name" value="ADENYLYLSULFATASE HINT3"/>
    <property type="match status" value="1"/>
</dbReference>
<dbReference type="Gene3D" id="3.30.428.10">
    <property type="entry name" value="HIT-like"/>
    <property type="match status" value="1"/>
</dbReference>
<dbReference type="GO" id="GO:0047627">
    <property type="term" value="F:adenylylsulfatase activity"/>
    <property type="evidence" value="ECO:0007669"/>
    <property type="project" value="TreeGrafter"/>
</dbReference>
<dbReference type="Proteomes" id="UP000247702">
    <property type="component" value="Unassembled WGS sequence"/>
</dbReference>
<feature type="region of interest" description="Disordered" evidence="4">
    <location>
        <begin position="1"/>
        <end position="20"/>
    </location>
</feature>
<dbReference type="CDD" id="cd01277">
    <property type="entry name" value="HINT_subgroup"/>
    <property type="match status" value="1"/>
</dbReference>
<feature type="domain" description="HIT" evidence="5">
    <location>
        <begin position="39"/>
        <end position="149"/>
    </location>
</feature>
<dbReference type="GO" id="GO:0009150">
    <property type="term" value="P:purine ribonucleotide metabolic process"/>
    <property type="evidence" value="ECO:0007669"/>
    <property type="project" value="TreeGrafter"/>
</dbReference>
<dbReference type="InterPro" id="IPR039384">
    <property type="entry name" value="HINT"/>
</dbReference>
<evidence type="ECO:0000256" key="2">
    <source>
        <dbReference type="PIRSR" id="PIRSR601310-3"/>
    </source>
</evidence>
<dbReference type="Pfam" id="PF01230">
    <property type="entry name" value="HIT"/>
    <property type="match status" value="1"/>
</dbReference>
<dbReference type="STRING" id="94130.A0A2Z6QRW3"/>
<gene>
    <name evidence="7" type="ORF">RCL2_000391200</name>
    <name evidence="6" type="ORF">RclHR1_01020019</name>
</gene>
<dbReference type="EMBL" id="BLAL01000021">
    <property type="protein sequence ID" value="GES76510.1"/>
    <property type="molecule type" value="Genomic_DNA"/>
</dbReference>
<evidence type="ECO:0000256" key="3">
    <source>
        <dbReference type="PROSITE-ProRule" id="PRU00464"/>
    </source>
</evidence>
<reference evidence="6 8" key="1">
    <citation type="submission" date="2017-11" db="EMBL/GenBank/DDBJ databases">
        <title>The genome of Rhizophagus clarus HR1 reveals common genetic basis of auxotrophy among arbuscular mycorrhizal fungi.</title>
        <authorList>
            <person name="Kobayashi Y."/>
        </authorList>
    </citation>
    <scope>NUCLEOTIDE SEQUENCE [LARGE SCALE GENOMIC DNA]</scope>
    <source>
        <strain evidence="6 8">HR1</strain>
    </source>
</reference>
<name>A0A2Z6QRW3_9GLOM</name>
<reference evidence="7" key="2">
    <citation type="submission" date="2019-10" db="EMBL/GenBank/DDBJ databases">
        <title>Conservation and host-specific expression of non-tandemly repeated heterogenous ribosome RNA gene in arbuscular mycorrhizal fungi.</title>
        <authorList>
            <person name="Maeda T."/>
            <person name="Kobayashi Y."/>
            <person name="Nakagawa T."/>
            <person name="Ezawa T."/>
            <person name="Yamaguchi K."/>
            <person name="Bino T."/>
            <person name="Nishimoto Y."/>
            <person name="Shigenobu S."/>
            <person name="Kawaguchi M."/>
        </authorList>
    </citation>
    <scope>NUCLEOTIDE SEQUENCE</scope>
    <source>
        <strain evidence="7">HR1</strain>
    </source>
</reference>
<dbReference type="PANTHER" id="PTHR47670:SF1">
    <property type="entry name" value="ADENYLYLSULFATASE HINT3"/>
    <property type="match status" value="1"/>
</dbReference>
<evidence type="ECO:0000313" key="7">
    <source>
        <dbReference type="EMBL" id="GES76510.1"/>
    </source>
</evidence>
<dbReference type="EMBL" id="BEXD01000025">
    <property type="protein sequence ID" value="GBB83478.1"/>
    <property type="molecule type" value="Genomic_DNA"/>
</dbReference>
<organism evidence="6 8">
    <name type="scientific">Rhizophagus clarus</name>
    <dbReference type="NCBI Taxonomy" id="94130"/>
    <lineage>
        <taxon>Eukaryota</taxon>
        <taxon>Fungi</taxon>
        <taxon>Fungi incertae sedis</taxon>
        <taxon>Mucoromycota</taxon>
        <taxon>Glomeromycotina</taxon>
        <taxon>Glomeromycetes</taxon>
        <taxon>Glomerales</taxon>
        <taxon>Glomeraceae</taxon>
        <taxon>Rhizophagus</taxon>
    </lineage>
</organism>
<dbReference type="InterPro" id="IPR036265">
    <property type="entry name" value="HIT-like_sf"/>
</dbReference>
<dbReference type="SUPFAM" id="SSF54197">
    <property type="entry name" value="HIT-like"/>
    <property type="match status" value="1"/>
</dbReference>
<sequence length="169" mass="18420">MSPINDNPLFPRTTPESPRNLSLNVKPISVSSEDSKDCTFCKIISGQLPCIKVFENDEILAFLDIAPISRGHTLVIPKTHVSRLTLASPSVMSSLGSVLPQISNAVIQGVGAEDFNLLQNNGKIAGQVVFHLHFHIIPRFKEVEGRGGGRLRISKEESEKIGKGIRAKL</sequence>
<feature type="active site" description="Tele-AMP-histidine intermediate" evidence="1">
    <location>
        <position position="133"/>
    </location>
</feature>
<evidence type="ECO:0000256" key="1">
    <source>
        <dbReference type="PIRSR" id="PIRSR601310-1"/>
    </source>
</evidence>
<accession>A0A2Z6QRW3</accession>
<evidence type="ECO:0000256" key="4">
    <source>
        <dbReference type="SAM" id="MobiDB-lite"/>
    </source>
</evidence>
<proteinExistence type="predicted"/>
<dbReference type="GO" id="GO:0006790">
    <property type="term" value="P:sulfur compound metabolic process"/>
    <property type="evidence" value="ECO:0007669"/>
    <property type="project" value="TreeGrafter"/>
</dbReference>
<keyword evidence="8" id="KW-1185">Reference proteome</keyword>
<dbReference type="PROSITE" id="PS00892">
    <property type="entry name" value="HIT_1"/>
    <property type="match status" value="1"/>
</dbReference>
<evidence type="ECO:0000313" key="6">
    <source>
        <dbReference type="EMBL" id="GBB83478.1"/>
    </source>
</evidence>
<dbReference type="AlphaFoldDB" id="A0A2Z6QRW3"/>